<keyword evidence="4 7" id="KW-0479">Metal-binding</keyword>
<keyword evidence="10" id="KW-1185">Reference proteome</keyword>
<dbReference type="InterPro" id="IPR032282">
    <property type="entry name" value="HAGH_C"/>
</dbReference>
<dbReference type="GO" id="GO:0046872">
    <property type="term" value="F:metal ion binding"/>
    <property type="evidence" value="ECO:0007669"/>
    <property type="project" value="UniProtKB-KW"/>
</dbReference>
<evidence type="ECO:0000256" key="5">
    <source>
        <dbReference type="ARBA" id="ARBA00022801"/>
    </source>
</evidence>
<dbReference type="HAMAP" id="MF_01374">
    <property type="entry name" value="Glyoxalase_2"/>
    <property type="match status" value="1"/>
</dbReference>
<dbReference type="InterPro" id="IPR017782">
    <property type="entry name" value="Hydroxyacylglutathione_Hdrlase"/>
</dbReference>
<organism evidence="9 10">
    <name type="scientific">Jhaorihella thermophila</name>
    <dbReference type="NCBI Taxonomy" id="488547"/>
    <lineage>
        <taxon>Bacteria</taxon>
        <taxon>Pseudomonadati</taxon>
        <taxon>Pseudomonadota</taxon>
        <taxon>Alphaproteobacteria</taxon>
        <taxon>Rhodobacterales</taxon>
        <taxon>Paracoccaceae</taxon>
        <taxon>Jhaorihella</taxon>
    </lineage>
</organism>
<evidence type="ECO:0000256" key="6">
    <source>
        <dbReference type="ARBA" id="ARBA00022833"/>
    </source>
</evidence>
<dbReference type="AlphaFoldDB" id="A0A1H5T1Z4"/>
<comment type="pathway">
    <text evidence="2 7">Secondary metabolite metabolism; methylglyoxal degradation; (R)-lactate from methylglyoxal: step 2/2.</text>
</comment>
<evidence type="ECO:0000256" key="1">
    <source>
        <dbReference type="ARBA" id="ARBA00001623"/>
    </source>
</evidence>
<feature type="binding site" evidence="7">
    <location>
        <position position="61"/>
    </location>
    <ligand>
        <name>Zn(2+)</name>
        <dbReference type="ChEBI" id="CHEBI:29105"/>
        <label>2</label>
    </ligand>
</feature>
<feature type="binding site" evidence="7">
    <location>
        <position position="58"/>
    </location>
    <ligand>
        <name>Zn(2+)</name>
        <dbReference type="ChEBI" id="CHEBI:29105"/>
        <label>1</label>
    </ligand>
</feature>
<evidence type="ECO:0000313" key="9">
    <source>
        <dbReference type="EMBL" id="SEF56764.1"/>
    </source>
</evidence>
<comment type="catalytic activity">
    <reaction evidence="1 7">
        <text>an S-(2-hydroxyacyl)glutathione + H2O = a 2-hydroxy carboxylate + glutathione + H(+)</text>
        <dbReference type="Rhea" id="RHEA:21864"/>
        <dbReference type="ChEBI" id="CHEBI:15377"/>
        <dbReference type="ChEBI" id="CHEBI:15378"/>
        <dbReference type="ChEBI" id="CHEBI:57925"/>
        <dbReference type="ChEBI" id="CHEBI:58896"/>
        <dbReference type="ChEBI" id="CHEBI:71261"/>
        <dbReference type="EC" id="3.1.2.6"/>
    </reaction>
</comment>
<comment type="cofactor">
    <cofactor evidence="7">
        <name>Zn(2+)</name>
        <dbReference type="ChEBI" id="CHEBI:29105"/>
    </cofactor>
    <text evidence="7">Binds 2 Zn(2+) ions per subunit.</text>
</comment>
<dbReference type="Gene3D" id="3.60.15.10">
    <property type="entry name" value="Ribonuclease Z/Hydroxyacylglutathione hydrolase-like"/>
    <property type="match status" value="1"/>
</dbReference>
<dbReference type="NCBIfam" id="TIGR03413">
    <property type="entry name" value="GSH_gloB"/>
    <property type="match status" value="1"/>
</dbReference>
<evidence type="ECO:0000256" key="4">
    <source>
        <dbReference type="ARBA" id="ARBA00022723"/>
    </source>
</evidence>
<dbReference type="EC" id="3.1.2.6" evidence="7"/>
<dbReference type="SUPFAM" id="SSF56281">
    <property type="entry name" value="Metallo-hydrolase/oxidoreductase"/>
    <property type="match status" value="1"/>
</dbReference>
<keyword evidence="6 7" id="KW-0862">Zinc</keyword>
<dbReference type="PIRSF" id="PIRSF005457">
    <property type="entry name" value="Glx"/>
    <property type="match status" value="1"/>
</dbReference>
<comment type="function">
    <text evidence="7">Thiolesterase that catalyzes the hydrolysis of S-D-lactoyl-glutathione to form glutathione and D-lactic acid.</text>
</comment>
<feature type="binding site" evidence="7">
    <location>
        <position position="171"/>
    </location>
    <ligand>
        <name>Zn(2+)</name>
        <dbReference type="ChEBI" id="CHEBI:29105"/>
        <label>2</label>
    </ligand>
</feature>
<dbReference type="InterPro" id="IPR050110">
    <property type="entry name" value="Glyoxalase_II_hydrolase"/>
</dbReference>
<dbReference type="Pfam" id="PF16123">
    <property type="entry name" value="HAGH_C"/>
    <property type="match status" value="1"/>
</dbReference>
<accession>A0A1H5T1Z4</accession>
<dbReference type="GO" id="GO:0004416">
    <property type="term" value="F:hydroxyacylglutathione hydrolase activity"/>
    <property type="evidence" value="ECO:0007669"/>
    <property type="project" value="UniProtKB-UniRule"/>
</dbReference>
<dbReference type="InterPro" id="IPR036866">
    <property type="entry name" value="RibonucZ/Hydroxyglut_hydro"/>
</dbReference>
<dbReference type="SMART" id="SM00849">
    <property type="entry name" value="Lactamase_B"/>
    <property type="match status" value="1"/>
</dbReference>
<dbReference type="Pfam" id="PF00753">
    <property type="entry name" value="Lactamase_B"/>
    <property type="match status" value="1"/>
</dbReference>
<dbReference type="EMBL" id="FNVD01000002">
    <property type="protein sequence ID" value="SEF56764.1"/>
    <property type="molecule type" value="Genomic_DNA"/>
</dbReference>
<proteinExistence type="inferred from homology"/>
<dbReference type="PANTHER" id="PTHR43705">
    <property type="entry name" value="HYDROXYACYLGLUTATHIONE HYDROLASE"/>
    <property type="match status" value="1"/>
</dbReference>
<protein>
    <recommendedName>
        <fullName evidence="7">Hydroxyacylglutathione hydrolase</fullName>
        <ecNumber evidence="7">3.1.2.6</ecNumber>
    </recommendedName>
    <alternativeName>
        <fullName evidence="7">Glyoxalase II</fullName>
        <shortName evidence="7">Glx II</shortName>
    </alternativeName>
</protein>
<dbReference type="CDD" id="cd07723">
    <property type="entry name" value="hydroxyacylglutathione_hydrolase_MBL-fold"/>
    <property type="match status" value="1"/>
</dbReference>
<feature type="binding site" evidence="7">
    <location>
        <position position="133"/>
    </location>
    <ligand>
        <name>Zn(2+)</name>
        <dbReference type="ChEBI" id="CHEBI:29105"/>
        <label>2</label>
    </ligand>
</feature>
<keyword evidence="5 7" id="KW-0378">Hydrolase</keyword>
<feature type="binding site" evidence="7">
    <location>
        <position position="114"/>
    </location>
    <ligand>
        <name>Zn(2+)</name>
        <dbReference type="ChEBI" id="CHEBI:29105"/>
        <label>1</label>
    </ligand>
</feature>
<dbReference type="PANTHER" id="PTHR43705:SF1">
    <property type="entry name" value="HYDROXYACYLGLUTATHIONE HYDROLASE GLOB"/>
    <property type="match status" value="1"/>
</dbReference>
<evidence type="ECO:0000256" key="7">
    <source>
        <dbReference type="HAMAP-Rule" id="MF_01374"/>
    </source>
</evidence>
<comment type="subunit">
    <text evidence="7">Monomer.</text>
</comment>
<comment type="similarity">
    <text evidence="3 7">Belongs to the metallo-beta-lactamase superfamily. Glyoxalase II family.</text>
</comment>
<dbReference type="GO" id="GO:0019243">
    <property type="term" value="P:methylglyoxal catabolic process to D-lactate via S-lactoyl-glutathione"/>
    <property type="evidence" value="ECO:0007669"/>
    <property type="project" value="UniProtKB-UniRule"/>
</dbReference>
<evidence type="ECO:0000313" key="10">
    <source>
        <dbReference type="Proteomes" id="UP000236742"/>
    </source>
</evidence>
<evidence type="ECO:0000256" key="3">
    <source>
        <dbReference type="ARBA" id="ARBA00006759"/>
    </source>
</evidence>
<dbReference type="Proteomes" id="UP000236742">
    <property type="component" value="Unassembled WGS sequence"/>
</dbReference>
<dbReference type="OrthoDB" id="9802248at2"/>
<feature type="domain" description="Metallo-beta-lactamase" evidence="8">
    <location>
        <begin position="13"/>
        <end position="171"/>
    </location>
</feature>
<evidence type="ECO:0000256" key="2">
    <source>
        <dbReference type="ARBA" id="ARBA00004963"/>
    </source>
</evidence>
<feature type="binding site" evidence="7">
    <location>
        <position position="133"/>
    </location>
    <ligand>
        <name>Zn(2+)</name>
        <dbReference type="ChEBI" id="CHEBI:29105"/>
        <label>1</label>
    </ligand>
</feature>
<evidence type="ECO:0000259" key="8">
    <source>
        <dbReference type="SMART" id="SM00849"/>
    </source>
</evidence>
<feature type="binding site" evidence="7">
    <location>
        <position position="60"/>
    </location>
    <ligand>
        <name>Zn(2+)</name>
        <dbReference type="ChEBI" id="CHEBI:29105"/>
        <label>2</label>
    </ligand>
</feature>
<gene>
    <name evidence="7" type="primary">gloB</name>
    <name evidence="9" type="ORF">SAMN05421751_10228</name>
</gene>
<reference evidence="9 10" key="1">
    <citation type="submission" date="2016-10" db="EMBL/GenBank/DDBJ databases">
        <authorList>
            <person name="de Groot N.N."/>
        </authorList>
    </citation>
    <scope>NUCLEOTIDE SEQUENCE [LARGE SCALE GENOMIC DNA]</scope>
    <source>
        <strain evidence="9 10">DSM 23413</strain>
    </source>
</reference>
<sequence length="255" mass="27648">MPLEIVTIPCLSDNYAFLAHDADTGDTALVDVPEATPILAELDRRGWRLSHVLLTHHHWDHVQGLKEVLARHPARVIGNAAEADRLPPLDVAVSPGDTVTVGGESAEVIDVGGHTLGHIAYYFPQSRVVFTGDSLMALGCGRVFEGTPQQMWDSLSRLAALPDDTLICSGHEYTLANGKFALTIEPDNPDLLARIRDTEAARAEGRPTVPSLLSLEKATNPFLRAALPQVQRNLGMEGAPPAEVFAEIRARKDDF</sequence>
<dbReference type="RefSeq" id="WP_104006719.1">
    <property type="nucleotide sequence ID" value="NZ_FNVD01000002.1"/>
</dbReference>
<dbReference type="UniPathway" id="UPA00619">
    <property type="reaction ID" value="UER00676"/>
</dbReference>
<feature type="binding site" evidence="7">
    <location>
        <position position="56"/>
    </location>
    <ligand>
        <name>Zn(2+)</name>
        <dbReference type="ChEBI" id="CHEBI:29105"/>
        <label>1</label>
    </ligand>
</feature>
<name>A0A1H5T1Z4_9RHOB</name>
<dbReference type="InterPro" id="IPR035680">
    <property type="entry name" value="Clx_II_MBL"/>
</dbReference>
<dbReference type="InterPro" id="IPR001279">
    <property type="entry name" value="Metallo-B-lactamas"/>
</dbReference>